<reference evidence="2" key="1">
    <citation type="submission" date="2022-11" db="UniProtKB">
        <authorList>
            <consortium name="WormBaseParasite"/>
        </authorList>
    </citation>
    <scope>IDENTIFICATION</scope>
</reference>
<dbReference type="WBParaSite" id="PSAMB.scaffold1782size27891.g14950.t1">
    <property type="protein sequence ID" value="PSAMB.scaffold1782size27891.g14950.t1"/>
    <property type="gene ID" value="PSAMB.scaffold1782size27891.g14950"/>
</dbReference>
<organism evidence="1 2">
    <name type="scientific">Plectus sambesii</name>
    <dbReference type="NCBI Taxonomy" id="2011161"/>
    <lineage>
        <taxon>Eukaryota</taxon>
        <taxon>Metazoa</taxon>
        <taxon>Ecdysozoa</taxon>
        <taxon>Nematoda</taxon>
        <taxon>Chromadorea</taxon>
        <taxon>Plectida</taxon>
        <taxon>Plectina</taxon>
        <taxon>Plectoidea</taxon>
        <taxon>Plectidae</taxon>
        <taxon>Plectus</taxon>
    </lineage>
</organism>
<evidence type="ECO:0000313" key="2">
    <source>
        <dbReference type="WBParaSite" id="PSAMB.scaffold1782size27891.g14950.t1"/>
    </source>
</evidence>
<sequence length="101" mass="10821">MVGGDVSGRSVSGGGRAQRALLACVERRAEERGQRAAAAIAVQLHVLGVRIAASDTTETLRDAATFLVAIIELLVRFQTTIVPSIFLFNVPARDEKRTFSP</sequence>
<dbReference type="AlphaFoldDB" id="A0A914VCI6"/>
<keyword evidence="1" id="KW-1185">Reference proteome</keyword>
<accession>A0A914VCI6</accession>
<protein>
    <submittedName>
        <fullName evidence="2">Uncharacterized protein</fullName>
    </submittedName>
</protein>
<dbReference type="Proteomes" id="UP000887566">
    <property type="component" value="Unplaced"/>
</dbReference>
<evidence type="ECO:0000313" key="1">
    <source>
        <dbReference type="Proteomes" id="UP000887566"/>
    </source>
</evidence>
<proteinExistence type="predicted"/>
<name>A0A914VCI6_9BILA</name>